<evidence type="ECO:0000256" key="1">
    <source>
        <dbReference type="SAM" id="MobiDB-lite"/>
    </source>
</evidence>
<dbReference type="AlphaFoldDB" id="Q9R4S0"/>
<protein>
    <submittedName>
        <fullName>24 kDa immunoprotective extracellular protein</fullName>
    </submittedName>
</protein>
<name>Q9R4S0_MYCTX</name>
<feature type="region of interest" description="Disordered" evidence="1">
    <location>
        <begin position="1"/>
        <end position="20"/>
    </location>
</feature>
<accession>Q9R4S0</accession>
<organism>
    <name type="scientific">Mycobacterium tuberculosis</name>
    <dbReference type="NCBI Taxonomy" id="1773"/>
    <lineage>
        <taxon>Bacteria</taxon>
        <taxon>Bacillati</taxon>
        <taxon>Actinomycetota</taxon>
        <taxon>Actinomycetes</taxon>
        <taxon>Mycobacteriales</taxon>
        <taxon>Mycobacteriaceae</taxon>
        <taxon>Mycobacterium</taxon>
        <taxon>Mycobacterium tuberculosis complex</taxon>
    </lineage>
</organism>
<keyword id="KW-0903">Direct protein sequencing</keyword>
<reference key="1">
    <citation type="journal article" date="1995" name="Proc. Natl. Acad. Sci. U.S.A.">
        <title>Protective immunity against tuberculosis induced by vaccination with major extracellular proteins of Mycobacterium tuberculosis.</title>
        <authorList>
            <person name="Horwitz M.A."/>
            <person name="Lee B.W."/>
            <person name="Dillon B.J."/>
            <person name="Harth G."/>
        </authorList>
    </citation>
    <scope>PROTEIN SEQUENCE</scope>
</reference>
<proteinExistence type="evidence at protein level"/>
<sequence>APYENLMVPSPSMGRDIPVA</sequence>